<dbReference type="Gene3D" id="1.20.58.1480">
    <property type="match status" value="1"/>
</dbReference>
<name>A0AAD4LTQ1_9AGAM</name>
<evidence type="ECO:0000259" key="7">
    <source>
        <dbReference type="PROSITE" id="PS51787"/>
    </source>
</evidence>
<proteinExistence type="predicted"/>
<dbReference type="PROSITE" id="PS00518">
    <property type="entry name" value="ZF_RING_1"/>
    <property type="match status" value="1"/>
</dbReference>
<feature type="compositionally biased region" description="Low complexity" evidence="5">
    <location>
        <begin position="461"/>
        <end position="471"/>
    </location>
</feature>
<evidence type="ECO:0000256" key="5">
    <source>
        <dbReference type="SAM" id="MobiDB-lite"/>
    </source>
</evidence>
<evidence type="ECO:0000256" key="2">
    <source>
        <dbReference type="ARBA" id="ARBA00022771"/>
    </source>
</evidence>
<dbReference type="InterPro" id="IPR046336">
    <property type="entry name" value="Lon_prtase_N_sf"/>
</dbReference>
<dbReference type="Gene3D" id="2.30.130.40">
    <property type="entry name" value="LON domain-like"/>
    <property type="match status" value="1"/>
</dbReference>
<protein>
    <submittedName>
        <fullName evidence="8">LON-domain-containing protein</fullName>
    </submittedName>
</protein>
<dbReference type="InterPro" id="IPR015947">
    <property type="entry name" value="PUA-like_sf"/>
</dbReference>
<dbReference type="GO" id="GO:0008270">
    <property type="term" value="F:zinc ion binding"/>
    <property type="evidence" value="ECO:0007669"/>
    <property type="project" value="UniProtKB-KW"/>
</dbReference>
<dbReference type="Pfam" id="PF13923">
    <property type="entry name" value="zf-C3HC4_2"/>
    <property type="match status" value="1"/>
</dbReference>
<dbReference type="PANTHER" id="PTHR23327:SF42">
    <property type="entry name" value="LON PEPTIDASE N-TERMINAL DOMAIN AND RING FINGER PROTEIN C14F5.10C"/>
    <property type="match status" value="1"/>
</dbReference>
<feature type="region of interest" description="Disordered" evidence="5">
    <location>
        <begin position="125"/>
        <end position="220"/>
    </location>
</feature>
<dbReference type="Pfam" id="PF02190">
    <property type="entry name" value="LON_substr_bdg"/>
    <property type="match status" value="1"/>
</dbReference>
<evidence type="ECO:0000256" key="4">
    <source>
        <dbReference type="PROSITE-ProRule" id="PRU00175"/>
    </source>
</evidence>
<gene>
    <name evidence="8" type="ORF">EDB92DRAFT_1833407</name>
</gene>
<keyword evidence="3" id="KW-0862">Zinc</keyword>
<dbReference type="SUPFAM" id="SSF88697">
    <property type="entry name" value="PUA domain-like"/>
    <property type="match status" value="1"/>
</dbReference>
<keyword evidence="2 4" id="KW-0863">Zinc-finger</keyword>
<feature type="domain" description="RING-type" evidence="6">
    <location>
        <begin position="234"/>
        <end position="272"/>
    </location>
</feature>
<dbReference type="SUPFAM" id="SSF57850">
    <property type="entry name" value="RING/U-box"/>
    <property type="match status" value="2"/>
</dbReference>
<evidence type="ECO:0000256" key="3">
    <source>
        <dbReference type="ARBA" id="ARBA00022833"/>
    </source>
</evidence>
<dbReference type="AlphaFoldDB" id="A0AAD4LTQ1"/>
<dbReference type="InterPro" id="IPR001841">
    <property type="entry name" value="Znf_RING"/>
</dbReference>
<dbReference type="Proteomes" id="UP001201163">
    <property type="component" value="Unassembled WGS sequence"/>
</dbReference>
<feature type="compositionally biased region" description="Low complexity" evidence="5">
    <location>
        <begin position="164"/>
        <end position="198"/>
    </location>
</feature>
<sequence length="576" mass="64061">MASQLVPLFHCPVCPPSSRLVAPVTLFCGHSVCASHVLDPLQSPSSPRLLRLSPCPLSSCTVSPSDAAPLPNIPSSSRVTFYPASGFQLDRDAVTFATIPDSRTDVTINKLASIVYRYDQHAQSIEHLPTHDSGSGSDSETDDEEIVNTTQPSPSQPGVSTPGSTSIVPSDVSSSSSISTEIASSLDASLQQQAPARPNARKRRRKHFPPPRRLDSPAQSADHFEKELLAELSCEICFMLLYQPITSPCQHTFCSGCLYRSLDHGRQCPLCRQPLPGVMYFQDRPFNKTILSIILTAFPEAYTERGRLIEQEERHARLDTPIFVCQLSFPGLPTILHFFEPRYRLMLRRCLEKPNPCFGMIMPPSAASGRSAGHDFGTMLDIKKVRMLPDGRSMVETQGTYRFRIMERGSIDGYMVSRIERVFDCPPLYPEVPNVPDYTTPILPPVPPSVNLEADMPNPASVTTLPPTSSEPEPPSSYAQEVRELVDVCLVFLDQVQRGGAPWVVQRLNRLNHIHGPMPTDPSYFSYWMAMALPIEETEKAKLLPVKSPLLRLRLVVHWIEQLNSNWWFTNGCVVS</sequence>
<dbReference type="PROSITE" id="PS51787">
    <property type="entry name" value="LON_N"/>
    <property type="match status" value="1"/>
</dbReference>
<feature type="compositionally biased region" description="Basic residues" evidence="5">
    <location>
        <begin position="199"/>
        <end position="210"/>
    </location>
</feature>
<dbReference type="CDD" id="cd16514">
    <property type="entry name" value="RING-HC_LONFs_rpt2"/>
    <property type="match status" value="1"/>
</dbReference>
<dbReference type="InterPro" id="IPR003111">
    <property type="entry name" value="Lon_prtase_N"/>
</dbReference>
<reference evidence="8" key="1">
    <citation type="submission" date="2022-01" db="EMBL/GenBank/DDBJ databases">
        <title>Comparative genomics reveals a dynamic genome evolution in the ectomycorrhizal milk-cap (Lactarius) mushrooms.</title>
        <authorList>
            <consortium name="DOE Joint Genome Institute"/>
            <person name="Lebreton A."/>
            <person name="Tang N."/>
            <person name="Kuo A."/>
            <person name="LaButti K."/>
            <person name="Drula E."/>
            <person name="Barry K."/>
            <person name="Clum A."/>
            <person name="Lipzen A."/>
            <person name="Mousain D."/>
            <person name="Ng V."/>
            <person name="Wang R."/>
            <person name="Wang X."/>
            <person name="Dai Y."/>
            <person name="Henrissat B."/>
            <person name="Grigoriev I.V."/>
            <person name="Guerin-Laguette A."/>
            <person name="Yu F."/>
            <person name="Martin F.M."/>
        </authorList>
    </citation>
    <scope>NUCLEOTIDE SEQUENCE</scope>
    <source>
        <strain evidence="8">QP</strain>
    </source>
</reference>
<organism evidence="8 9">
    <name type="scientific">Lactarius akahatsu</name>
    <dbReference type="NCBI Taxonomy" id="416441"/>
    <lineage>
        <taxon>Eukaryota</taxon>
        <taxon>Fungi</taxon>
        <taxon>Dikarya</taxon>
        <taxon>Basidiomycota</taxon>
        <taxon>Agaricomycotina</taxon>
        <taxon>Agaricomycetes</taxon>
        <taxon>Russulales</taxon>
        <taxon>Russulaceae</taxon>
        <taxon>Lactarius</taxon>
    </lineage>
</organism>
<keyword evidence="9" id="KW-1185">Reference proteome</keyword>
<dbReference type="EMBL" id="JAKELL010000004">
    <property type="protein sequence ID" value="KAH8999288.1"/>
    <property type="molecule type" value="Genomic_DNA"/>
</dbReference>
<feature type="compositionally biased region" description="Polar residues" evidence="5">
    <location>
        <begin position="147"/>
        <end position="163"/>
    </location>
</feature>
<dbReference type="PROSITE" id="PS50089">
    <property type="entry name" value="ZF_RING_2"/>
    <property type="match status" value="1"/>
</dbReference>
<comment type="caution">
    <text evidence="8">The sequence shown here is derived from an EMBL/GenBank/DDBJ whole genome shotgun (WGS) entry which is preliminary data.</text>
</comment>
<dbReference type="PANTHER" id="PTHR23327">
    <property type="entry name" value="RING FINGER PROTEIN 127"/>
    <property type="match status" value="1"/>
</dbReference>
<evidence type="ECO:0000259" key="6">
    <source>
        <dbReference type="PROSITE" id="PS50089"/>
    </source>
</evidence>
<dbReference type="InterPro" id="IPR017907">
    <property type="entry name" value="Znf_RING_CS"/>
</dbReference>
<dbReference type="GO" id="GO:0061630">
    <property type="term" value="F:ubiquitin protein ligase activity"/>
    <property type="evidence" value="ECO:0007669"/>
    <property type="project" value="TreeGrafter"/>
</dbReference>
<evidence type="ECO:0000256" key="1">
    <source>
        <dbReference type="ARBA" id="ARBA00022723"/>
    </source>
</evidence>
<dbReference type="Gene3D" id="3.30.40.10">
    <property type="entry name" value="Zinc/RING finger domain, C3HC4 (zinc finger)"/>
    <property type="match status" value="1"/>
</dbReference>
<keyword evidence="1" id="KW-0479">Metal-binding</keyword>
<dbReference type="SMART" id="SM00464">
    <property type="entry name" value="LON"/>
    <property type="match status" value="1"/>
</dbReference>
<feature type="domain" description="Lon N-terminal" evidence="7">
    <location>
        <begin position="308"/>
        <end position="564"/>
    </location>
</feature>
<feature type="region of interest" description="Disordered" evidence="5">
    <location>
        <begin position="451"/>
        <end position="478"/>
    </location>
</feature>
<evidence type="ECO:0000313" key="9">
    <source>
        <dbReference type="Proteomes" id="UP001201163"/>
    </source>
</evidence>
<dbReference type="InterPro" id="IPR013083">
    <property type="entry name" value="Znf_RING/FYVE/PHD"/>
</dbReference>
<evidence type="ECO:0000313" key="8">
    <source>
        <dbReference type="EMBL" id="KAH8999288.1"/>
    </source>
</evidence>
<dbReference type="SMART" id="SM00184">
    <property type="entry name" value="RING"/>
    <property type="match status" value="2"/>
</dbReference>
<accession>A0AAD4LTQ1</accession>